<keyword evidence="2" id="KW-1185">Reference proteome</keyword>
<feature type="region of interest" description="Disordered" evidence="1">
    <location>
        <begin position="467"/>
        <end position="498"/>
    </location>
</feature>
<dbReference type="PANTHER" id="PTHR31928">
    <property type="entry name" value="EXPRESSED PROTEIN"/>
    <property type="match status" value="1"/>
</dbReference>
<name>A0A1U8B9J3_NELNU</name>
<dbReference type="Proteomes" id="UP000189703">
    <property type="component" value="Unplaced"/>
</dbReference>
<dbReference type="FunCoup" id="A0A1U8B9J3">
    <property type="interactions" value="28"/>
</dbReference>
<feature type="compositionally biased region" description="Polar residues" evidence="1">
    <location>
        <begin position="389"/>
        <end position="399"/>
    </location>
</feature>
<dbReference type="InterPro" id="IPR010341">
    <property type="entry name" value="DUF936_pln"/>
</dbReference>
<feature type="compositionally biased region" description="Basic and acidic residues" evidence="1">
    <location>
        <begin position="230"/>
        <end position="241"/>
    </location>
</feature>
<gene>
    <name evidence="3" type="primary">LOC104611119</name>
</gene>
<evidence type="ECO:0000313" key="3">
    <source>
        <dbReference type="RefSeq" id="XP_010276350.1"/>
    </source>
</evidence>
<dbReference type="RefSeq" id="XP_010276350.1">
    <property type="nucleotide sequence ID" value="XM_010278048.2"/>
</dbReference>
<dbReference type="InterPro" id="IPR048297">
    <property type="entry name" value="DUF936_dom_pln"/>
</dbReference>
<dbReference type="Pfam" id="PF06075">
    <property type="entry name" value="DUF936"/>
    <property type="match status" value="1"/>
</dbReference>
<dbReference type="GeneID" id="104611119"/>
<proteinExistence type="predicted"/>
<dbReference type="Pfam" id="PF21647">
    <property type="entry name" value="DUF6857"/>
    <property type="match status" value="1"/>
</dbReference>
<protein>
    <submittedName>
        <fullName evidence="3">Uncharacterized protein LOC104611119</fullName>
    </submittedName>
</protein>
<feature type="compositionally biased region" description="Low complexity" evidence="1">
    <location>
        <begin position="220"/>
        <end position="229"/>
    </location>
</feature>
<evidence type="ECO:0000256" key="1">
    <source>
        <dbReference type="SAM" id="MobiDB-lite"/>
    </source>
</evidence>
<dbReference type="eggNOG" id="ENOG502QUS9">
    <property type="taxonomic scope" value="Eukaryota"/>
</dbReference>
<dbReference type="OMA" id="LHQNMQK"/>
<dbReference type="PANTHER" id="PTHR31928:SF7">
    <property type="entry name" value="FACTOR 1-DELTA, PUTATIVE (DUF936)-RELATED"/>
    <property type="match status" value="1"/>
</dbReference>
<dbReference type="KEGG" id="nnu:104611119"/>
<dbReference type="OrthoDB" id="1888344at2759"/>
<feature type="region of interest" description="Disordered" evidence="1">
    <location>
        <begin position="386"/>
        <end position="407"/>
    </location>
</feature>
<dbReference type="InterPro" id="IPR049172">
    <property type="entry name" value="DUF6857_pln"/>
</dbReference>
<dbReference type="STRING" id="4432.A0A1U8B9J3"/>
<accession>A0A1U8B9J3</accession>
<feature type="region of interest" description="Disordered" evidence="1">
    <location>
        <begin position="195"/>
        <end position="241"/>
    </location>
</feature>
<dbReference type="AlphaFoldDB" id="A0A1U8B9J3"/>
<sequence>MASLTPGVLLKLLQHASNKEVKVVGEHRSALLQVIEIVPSLAGGDDPWQSRGFFLKVSDSLHSAYVSISDEDVDLIFSDKIQLGQFVHVARLDSGSPVPVLRGVKPVPKRRPCVGSPKDLVSSDLLPLRTNVCFSEVIKGSGNAKNVKKDGIKRSDLKLKVKRLEFGDAKPRRASLGNANVEGLELRRLSLDTMRKSWDRSPGSKKAVRSPSTLKPKETSSPSDSASVLSDKKDSSKRDSLLKVQNLNKSPLKSKGKGFSLKLGSMPLKKEIKSKDGTVPCHLVKVPIASKSCSDKNISWEMLPSRIHALGKDVVLHRNASFLAAVDALQEASAAESVIRCMSMFVELWETGQQDSPGLLVGQFLGLHDSMRQVASTVDALLETRSPETKTSTPGTEQIPTPEICRSSTNKNEDATLWVRAALETDLSKFSLFTKQDKRGTINGEQYHYVVLEKTPEPTEVKLKRCSPQNKRSPKLPDLASKSLPCHSSRPRVSATKKANVERREWSKGIGLMEVASLVKRLISFSRGSFLKYLEDSLDKGFGLKRGEGDDEIAILLGQLKRVNQWLEDSVGDGLDINERIEGLKKKLYAFLLEHVDLGVVPSKQGPS</sequence>
<reference evidence="3" key="1">
    <citation type="submission" date="2025-08" db="UniProtKB">
        <authorList>
            <consortium name="RefSeq"/>
        </authorList>
    </citation>
    <scope>IDENTIFICATION</scope>
</reference>
<organism evidence="2 3">
    <name type="scientific">Nelumbo nucifera</name>
    <name type="common">Sacred lotus</name>
    <dbReference type="NCBI Taxonomy" id="4432"/>
    <lineage>
        <taxon>Eukaryota</taxon>
        <taxon>Viridiplantae</taxon>
        <taxon>Streptophyta</taxon>
        <taxon>Embryophyta</taxon>
        <taxon>Tracheophyta</taxon>
        <taxon>Spermatophyta</taxon>
        <taxon>Magnoliopsida</taxon>
        <taxon>Proteales</taxon>
        <taxon>Nelumbonaceae</taxon>
        <taxon>Nelumbo</taxon>
    </lineage>
</organism>
<evidence type="ECO:0000313" key="2">
    <source>
        <dbReference type="Proteomes" id="UP000189703"/>
    </source>
</evidence>